<feature type="compositionally biased region" description="Polar residues" evidence="1">
    <location>
        <begin position="165"/>
        <end position="178"/>
    </location>
</feature>
<keyword evidence="2" id="KW-0732">Signal</keyword>
<dbReference type="HOGENOM" id="CLU_095023_1_0_1"/>
<dbReference type="AlphaFoldDB" id="G2RF69"/>
<reference evidence="3 4" key="1">
    <citation type="journal article" date="2011" name="Nat. Biotechnol.">
        <title>Comparative genomic analysis of the thermophilic biomass-degrading fungi Myceliophthora thermophila and Thielavia terrestris.</title>
        <authorList>
            <person name="Berka R.M."/>
            <person name="Grigoriev I.V."/>
            <person name="Otillar R."/>
            <person name="Salamov A."/>
            <person name="Grimwood J."/>
            <person name="Reid I."/>
            <person name="Ishmael N."/>
            <person name="John T."/>
            <person name="Darmond C."/>
            <person name="Moisan M.-C."/>
            <person name="Henrissat B."/>
            <person name="Coutinho P.M."/>
            <person name="Lombard V."/>
            <person name="Natvig D.O."/>
            <person name="Lindquist E."/>
            <person name="Schmutz J."/>
            <person name="Lucas S."/>
            <person name="Harris P."/>
            <person name="Powlowski J."/>
            <person name="Bellemare A."/>
            <person name="Taylor D."/>
            <person name="Butler G."/>
            <person name="de Vries R.P."/>
            <person name="Allijn I.E."/>
            <person name="van den Brink J."/>
            <person name="Ushinsky S."/>
            <person name="Storms R."/>
            <person name="Powell A.J."/>
            <person name="Paulsen I.T."/>
            <person name="Elbourne L.D.H."/>
            <person name="Baker S.E."/>
            <person name="Magnuson J."/>
            <person name="LaBoissiere S."/>
            <person name="Clutterbuck A.J."/>
            <person name="Martinez D."/>
            <person name="Wogulis M."/>
            <person name="de Leon A.L."/>
            <person name="Rey M.W."/>
            <person name="Tsang A."/>
        </authorList>
    </citation>
    <scope>NUCLEOTIDE SEQUENCE [LARGE SCALE GENOMIC DNA]</scope>
    <source>
        <strain evidence="4">ATCC 38088 / NRRL 8126</strain>
    </source>
</reference>
<dbReference type="GeneID" id="11522797"/>
<dbReference type="Proteomes" id="UP000008181">
    <property type="component" value="Chromosome 5"/>
</dbReference>
<feature type="signal peptide" evidence="2">
    <location>
        <begin position="1"/>
        <end position="17"/>
    </location>
</feature>
<dbReference type="EMBL" id="CP003013">
    <property type="protein sequence ID" value="AEO70352.1"/>
    <property type="molecule type" value="Genomic_DNA"/>
</dbReference>
<proteinExistence type="predicted"/>
<organism evidence="3 4">
    <name type="scientific">Thermothielavioides terrestris (strain ATCC 38088 / NRRL 8126)</name>
    <name type="common">Thielavia terrestris</name>
    <dbReference type="NCBI Taxonomy" id="578455"/>
    <lineage>
        <taxon>Eukaryota</taxon>
        <taxon>Fungi</taxon>
        <taxon>Dikarya</taxon>
        <taxon>Ascomycota</taxon>
        <taxon>Pezizomycotina</taxon>
        <taxon>Sordariomycetes</taxon>
        <taxon>Sordariomycetidae</taxon>
        <taxon>Sordariales</taxon>
        <taxon>Chaetomiaceae</taxon>
        <taxon>Thermothielavioides</taxon>
        <taxon>Thermothielavioides terrestris</taxon>
    </lineage>
</organism>
<keyword evidence="4" id="KW-1185">Reference proteome</keyword>
<evidence type="ECO:0000313" key="3">
    <source>
        <dbReference type="EMBL" id="AEO70352.1"/>
    </source>
</evidence>
<sequence>MYLKGALLFSLLASSLAAPTANGDRKVKRGVLTVQDYSQFQVSDGVAGNALAEVNAKFPIDQSDLASVDPQDLAIIKAARETAEAAETDEGGFNDAIKAAGGTSTAAGKALQNGKIKNKVLKLQLEVLALQIEAAQGGSNNTAKIAEEQKKLDTNIKLDQAAAGQPSQSVDFQGSDQP</sequence>
<feature type="region of interest" description="Disordered" evidence="1">
    <location>
        <begin position="156"/>
        <end position="178"/>
    </location>
</feature>
<evidence type="ECO:0008006" key="5">
    <source>
        <dbReference type="Google" id="ProtNLM"/>
    </source>
</evidence>
<dbReference type="KEGG" id="ttt:THITE_2121678"/>
<feature type="chain" id="PRO_5003437184" description="Small secreted protein" evidence="2">
    <location>
        <begin position="18"/>
        <end position="178"/>
    </location>
</feature>
<gene>
    <name evidence="3" type="ORF">THITE_2121678</name>
</gene>
<dbReference type="PANTHER" id="PTHR38849:SF1">
    <property type="entry name" value="SMALL SECRETED PROTEIN"/>
    <property type="match status" value="1"/>
</dbReference>
<evidence type="ECO:0000256" key="2">
    <source>
        <dbReference type="SAM" id="SignalP"/>
    </source>
</evidence>
<evidence type="ECO:0000313" key="4">
    <source>
        <dbReference type="Proteomes" id="UP000008181"/>
    </source>
</evidence>
<evidence type="ECO:0000256" key="1">
    <source>
        <dbReference type="SAM" id="MobiDB-lite"/>
    </source>
</evidence>
<dbReference type="RefSeq" id="XP_003656688.1">
    <property type="nucleotide sequence ID" value="XM_003656640.1"/>
</dbReference>
<protein>
    <recommendedName>
        <fullName evidence="5">Small secreted protein</fullName>
    </recommendedName>
</protein>
<name>G2RF69_THETT</name>
<dbReference type="OrthoDB" id="2151417at2759"/>
<dbReference type="eggNOG" id="ENOG502SA5Y">
    <property type="taxonomic scope" value="Eukaryota"/>
</dbReference>
<accession>G2RF69</accession>
<dbReference type="PANTHER" id="PTHR38849">
    <property type="entry name" value="SMALL SECRETED PROTEIN"/>
    <property type="match status" value="1"/>
</dbReference>